<evidence type="ECO:0000313" key="1">
    <source>
        <dbReference type="EMBL" id="MBC3957111.1"/>
    </source>
</evidence>
<dbReference type="EMBL" id="JACONV010000017">
    <property type="protein sequence ID" value="MBC3957111.1"/>
    <property type="molecule type" value="Genomic_DNA"/>
</dbReference>
<comment type="caution">
    <text evidence="1">The sequence shown here is derived from an EMBL/GenBank/DDBJ whole genome shotgun (WGS) entry which is preliminary data.</text>
</comment>
<dbReference type="RefSeq" id="WP_187519493.1">
    <property type="nucleotide sequence ID" value="NZ_JACONV010000017.1"/>
</dbReference>
<reference evidence="1 2" key="1">
    <citation type="submission" date="2020-08" db="EMBL/GenBank/DDBJ databases">
        <title>Putative novel bacterial strains isolated from necrotic wheat leaf tissues caused by Xanthomonas translucens.</title>
        <authorList>
            <person name="Tambong J.T."/>
        </authorList>
    </citation>
    <scope>NUCLEOTIDE SEQUENCE [LARGE SCALE GENOMIC DNA]</scope>
    <source>
        <strain evidence="1 2">DOAB 1067</strain>
    </source>
</reference>
<dbReference type="Proteomes" id="UP000660131">
    <property type="component" value="Unassembled WGS sequence"/>
</dbReference>
<keyword evidence="2" id="KW-1185">Reference proteome</keyword>
<proteinExistence type="predicted"/>
<name>A0ABR7BIX6_9PSED</name>
<accession>A0ABR7BIX6</accession>
<sequence length="67" mass="7730">MMGADLDELMIVSCLFPAMRWSLSLVRPVIIAREGNVLRLYRMPILVLLDEFRAELFIEQLNHVSLA</sequence>
<protein>
    <submittedName>
        <fullName evidence="1">Uncharacterized protein</fullName>
    </submittedName>
</protein>
<gene>
    <name evidence="1" type="ORF">H8S56_19045</name>
</gene>
<organism evidence="1 2">
    <name type="scientific">Pseudomonas triticifolii</name>
    <dbReference type="NCBI Taxonomy" id="2762592"/>
    <lineage>
        <taxon>Bacteria</taxon>
        <taxon>Pseudomonadati</taxon>
        <taxon>Pseudomonadota</taxon>
        <taxon>Gammaproteobacteria</taxon>
        <taxon>Pseudomonadales</taxon>
        <taxon>Pseudomonadaceae</taxon>
        <taxon>Pseudomonas</taxon>
    </lineage>
</organism>
<evidence type="ECO:0000313" key="2">
    <source>
        <dbReference type="Proteomes" id="UP000660131"/>
    </source>
</evidence>